<gene>
    <name evidence="1" type="ORF">OJ996_08360</name>
</gene>
<reference evidence="1" key="1">
    <citation type="submission" date="2022-10" db="EMBL/GenBank/DDBJ databases">
        <title>Luteolibacter sp. GHJ8, whole genome shotgun sequencing project.</title>
        <authorList>
            <person name="Zhao G."/>
            <person name="Shen L."/>
        </authorList>
    </citation>
    <scope>NUCLEOTIDE SEQUENCE</scope>
    <source>
        <strain evidence="1">GHJ8</strain>
    </source>
</reference>
<name>A0ABT3G1X1_9BACT</name>
<dbReference type="EMBL" id="JAPDDR010000004">
    <property type="protein sequence ID" value="MCW1913584.1"/>
    <property type="molecule type" value="Genomic_DNA"/>
</dbReference>
<evidence type="ECO:0000313" key="2">
    <source>
        <dbReference type="Proteomes" id="UP001165653"/>
    </source>
</evidence>
<evidence type="ECO:0000313" key="1">
    <source>
        <dbReference type="EMBL" id="MCW1913584.1"/>
    </source>
</evidence>
<accession>A0ABT3G1X1</accession>
<keyword evidence="2" id="KW-1185">Reference proteome</keyword>
<dbReference type="Pfam" id="PF04525">
    <property type="entry name" value="LOR"/>
    <property type="match status" value="1"/>
</dbReference>
<dbReference type="InterPro" id="IPR007612">
    <property type="entry name" value="LOR"/>
</dbReference>
<dbReference type="RefSeq" id="WP_264513087.1">
    <property type="nucleotide sequence ID" value="NZ_JAPDDR010000004.1"/>
</dbReference>
<comment type="caution">
    <text evidence="1">The sequence shown here is derived from an EMBL/GenBank/DDBJ whole genome shotgun (WGS) entry which is preliminary data.</text>
</comment>
<protein>
    <submittedName>
        <fullName evidence="1">Uncharacterized protein</fullName>
    </submittedName>
</protein>
<proteinExistence type="predicted"/>
<dbReference type="Proteomes" id="UP001165653">
    <property type="component" value="Unassembled WGS sequence"/>
</dbReference>
<sequence>MDNPYATPSAPPLPAHAVATDDIAKALQGLQYPLRLSFKILALASQATMTDATGRTVLYTKQKLLKFREHVEIFTDSTRSVALADIRANKIIDWSARYTSTDASGREIGSVGRRGWRSMWRAHYEAFNPGDNSPDFSIREENAGAKVADAILGELPIIGLFSGYFFHPRYLASRSDGTPAMRLTKEAAFFEGRFRIDKLADLSPREEMNLLLSYLMLVLLERRRG</sequence>
<organism evidence="1 2">
    <name type="scientific">Luteolibacter rhizosphaerae</name>
    <dbReference type="NCBI Taxonomy" id="2989719"/>
    <lineage>
        <taxon>Bacteria</taxon>
        <taxon>Pseudomonadati</taxon>
        <taxon>Verrucomicrobiota</taxon>
        <taxon>Verrucomicrobiia</taxon>
        <taxon>Verrucomicrobiales</taxon>
        <taxon>Verrucomicrobiaceae</taxon>
        <taxon>Luteolibacter</taxon>
    </lineage>
</organism>